<keyword evidence="2 4" id="KW-0378">Hydrolase</keyword>
<dbReference type="Gene3D" id="2.115.10.20">
    <property type="entry name" value="Glycosyl hydrolase domain, family 43"/>
    <property type="match status" value="1"/>
</dbReference>
<dbReference type="RefSeq" id="XP_018133978.1">
    <property type="nucleotide sequence ID" value="XM_018271158.2"/>
</dbReference>
<evidence type="ECO:0000256" key="3">
    <source>
        <dbReference type="ARBA" id="ARBA00023295"/>
    </source>
</evidence>
<dbReference type="GO" id="GO:0004553">
    <property type="term" value="F:hydrolase activity, hydrolyzing O-glycosyl compounds"/>
    <property type="evidence" value="ECO:0007669"/>
    <property type="project" value="InterPro"/>
</dbReference>
<proteinExistence type="inferred from homology"/>
<organism evidence="5 6">
    <name type="scientific">Pseudogymnoascus verrucosus</name>
    <dbReference type="NCBI Taxonomy" id="342668"/>
    <lineage>
        <taxon>Eukaryota</taxon>
        <taxon>Fungi</taxon>
        <taxon>Dikarya</taxon>
        <taxon>Ascomycota</taxon>
        <taxon>Pezizomycotina</taxon>
        <taxon>Leotiomycetes</taxon>
        <taxon>Thelebolales</taxon>
        <taxon>Thelebolaceae</taxon>
        <taxon>Pseudogymnoascus</taxon>
    </lineage>
</organism>
<accession>A0A1B8GWN5</accession>
<dbReference type="GO" id="GO:0005975">
    <property type="term" value="P:carbohydrate metabolic process"/>
    <property type="evidence" value="ECO:0007669"/>
    <property type="project" value="InterPro"/>
</dbReference>
<keyword evidence="3 4" id="KW-0326">Glycosidase</keyword>
<evidence type="ECO:0000256" key="2">
    <source>
        <dbReference type="ARBA" id="ARBA00022801"/>
    </source>
</evidence>
<dbReference type="OrthoDB" id="9970295at2759"/>
<evidence type="ECO:0008006" key="7">
    <source>
        <dbReference type="Google" id="ProtNLM"/>
    </source>
</evidence>
<evidence type="ECO:0000313" key="5">
    <source>
        <dbReference type="EMBL" id="OBU00246.1"/>
    </source>
</evidence>
<dbReference type="Pfam" id="PF04616">
    <property type="entry name" value="Glyco_hydro_43"/>
    <property type="match status" value="1"/>
</dbReference>
<dbReference type="InterPro" id="IPR006710">
    <property type="entry name" value="Glyco_hydro_43"/>
</dbReference>
<comment type="similarity">
    <text evidence="1 4">Belongs to the glycosyl hydrolase 43 family.</text>
</comment>
<reference evidence="5 6" key="1">
    <citation type="submission" date="2016-03" db="EMBL/GenBank/DDBJ databases">
        <title>Comparative genomics of Pseudogymnoascus destructans, the fungus causing white-nose syndrome of bats.</title>
        <authorList>
            <person name="Palmer J.M."/>
            <person name="Drees K.P."/>
            <person name="Foster J.T."/>
            <person name="Lindner D.L."/>
        </authorList>
    </citation>
    <scope>NUCLEOTIDE SEQUENCE [LARGE SCALE GENOMIC DNA]</scope>
    <source>
        <strain evidence="5 6">UAMH 10579</strain>
    </source>
</reference>
<dbReference type="EMBL" id="KV460209">
    <property type="protein sequence ID" value="OBU00246.1"/>
    <property type="molecule type" value="Genomic_DNA"/>
</dbReference>
<dbReference type="CDD" id="cd18821">
    <property type="entry name" value="GH43_Pc3Gal43A-like"/>
    <property type="match status" value="1"/>
</dbReference>
<dbReference type="InterPro" id="IPR023296">
    <property type="entry name" value="Glyco_hydro_beta-prop_sf"/>
</dbReference>
<sequence>MFIFNAGVLSPLKSKAVPGATWTAKGTNQHVQAHGGEITKVGSTYYWIGENKLSGSAFQSINCYSSTDLVQWTFVNELLTLQPDGDLGPNRVVERPHIIYNSQTSTYVMWMHIDSSDYQEAKAGVATSATICGDYSYLGSSRPLGFESRDIGLFKVAISFLKTHRSNGLRIDKLSPDYLTVESTVHILDDYESPAMYKSNGIYFMFGSSMTGWNANDNVYSTATSLSGPWSGWNKFAAPGSNTYYSQTTAVVSINGVLMYMGDRWEPNNLMSSTYIWLPLTISGTTATMDNRNSWIINPSAGTWSPAPAETVTEAEAKTNTLTGSAIIVSCSGCSGYQAVGWLGGSGNGALKFPSIASSASTTTTIRIQQENGDTEQRYGNVTVNGVSNIVAFLPSRNGNTPGTSVLTVPLKKGSANVIKFEAYNGGYVADIDQLILPSS</sequence>
<dbReference type="PANTHER" id="PTHR22925">
    <property type="entry name" value="GLYCOSYL HYDROLASE 43 FAMILY MEMBER"/>
    <property type="match status" value="1"/>
</dbReference>
<evidence type="ECO:0000313" key="6">
    <source>
        <dbReference type="Proteomes" id="UP000091956"/>
    </source>
</evidence>
<gene>
    <name evidence="5" type="ORF">VE01_01639</name>
</gene>
<dbReference type="Proteomes" id="UP000091956">
    <property type="component" value="Unassembled WGS sequence"/>
</dbReference>
<dbReference type="STRING" id="342668.A0A1B8GWN5"/>
<dbReference type="AlphaFoldDB" id="A0A1B8GWN5"/>
<evidence type="ECO:0000256" key="1">
    <source>
        <dbReference type="ARBA" id="ARBA00009865"/>
    </source>
</evidence>
<dbReference type="Gene3D" id="2.60.120.260">
    <property type="entry name" value="Galactose-binding domain-like"/>
    <property type="match status" value="1"/>
</dbReference>
<dbReference type="CDD" id="cd04081">
    <property type="entry name" value="CBM35_galactosidase-like"/>
    <property type="match status" value="1"/>
</dbReference>
<dbReference type="PANTHER" id="PTHR22925:SF3">
    <property type="entry name" value="GLYCOSYL HYDROLASE FAMILY PROTEIN 43"/>
    <property type="match status" value="1"/>
</dbReference>
<dbReference type="GeneID" id="28835025"/>
<keyword evidence="6" id="KW-1185">Reference proteome</keyword>
<name>A0A1B8GWN5_9PEZI</name>
<protein>
    <recommendedName>
        <fullName evidence="7">CBM6 domain-containing protein</fullName>
    </recommendedName>
</protein>
<dbReference type="SUPFAM" id="SSF75005">
    <property type="entry name" value="Arabinanase/levansucrase/invertase"/>
    <property type="match status" value="1"/>
</dbReference>
<evidence type="ECO:0000256" key="4">
    <source>
        <dbReference type="RuleBase" id="RU361187"/>
    </source>
</evidence>
<reference evidence="6" key="2">
    <citation type="journal article" date="2018" name="Nat. Commun.">
        <title>Extreme sensitivity to ultraviolet light in the fungal pathogen causing white-nose syndrome of bats.</title>
        <authorList>
            <person name="Palmer J.M."/>
            <person name="Drees K.P."/>
            <person name="Foster J.T."/>
            <person name="Lindner D.L."/>
        </authorList>
    </citation>
    <scope>NUCLEOTIDE SEQUENCE [LARGE SCALE GENOMIC DNA]</scope>
    <source>
        <strain evidence="6">UAMH 10579</strain>
    </source>
</reference>